<dbReference type="eggNOG" id="KOG2927">
    <property type="taxonomic scope" value="Eukaryota"/>
</dbReference>
<name>J7RE86_HUIN7</name>
<dbReference type="Proteomes" id="UP000006310">
    <property type="component" value="Chromosome 1"/>
</dbReference>
<evidence type="ECO:0000313" key="14">
    <source>
        <dbReference type="Proteomes" id="UP000006310"/>
    </source>
</evidence>
<evidence type="ECO:0000256" key="12">
    <source>
        <dbReference type="SAM" id="Phobius"/>
    </source>
</evidence>
<reference evidence="14" key="2">
    <citation type="submission" date="2012-08" db="EMBL/GenBank/DDBJ databases">
        <title>Genome sequence of Kazachstania naganishii.</title>
        <authorList>
            <person name="Gordon J.L."/>
            <person name="Armisen D."/>
            <person name="Proux-Wera E."/>
            <person name="OhEigeartaigh S.S."/>
            <person name="Byrne K.P."/>
            <person name="Wolfe K.H."/>
        </authorList>
    </citation>
    <scope>NUCLEOTIDE SEQUENCE [LARGE SCALE GENOMIC DNA]</scope>
    <source>
        <strain evidence="14">ATCC MYA-139 / BCRC 22969 / CBS 8797 / CCRC 22969 / KCTC 17520 / NBRC 10181 / NCYC 3082</strain>
    </source>
</reference>
<evidence type="ECO:0000313" key="13">
    <source>
        <dbReference type="EMBL" id="CCK67868.1"/>
    </source>
</evidence>
<accession>J7RE86</accession>
<sequence length="281" mass="32783">MSSNPQSPMMVAKLVRWNKELKQRKGLFQGTTVDFFRYKRFIRALHSEEYTKKSRNQPDLYPPVDPAKSVQEDTQARDLFVILIQSRIVLPVTKLHSEELAKHDLKPNKDHPHLAPTDKAILQPDVYFMWNFNPKTWRELFTVVGIVAALLTLVCYPLWPRSMRRGTYYISLGAMWLLLAFFAIALIRLVLAVLSYPLCKNNMFWLFPNFFEDCGVIESFKPLYGFGDKETYSYIKKQERAKKRLLKKQKMAEKQAPIAEKQAPIVEKQTPKLEEIPDEGN</sequence>
<feature type="region of interest" description="Disordered" evidence="11">
    <location>
        <begin position="249"/>
        <end position="281"/>
    </location>
</feature>
<keyword evidence="6" id="KW-0256">Endoplasmic reticulum</keyword>
<organism evidence="13 14">
    <name type="scientific">Huiozyma naganishii (strain ATCC MYA-139 / BCRC 22969 / CBS 8797 / KCTC 17520 / NBRC 10181 / NCYC 3082 / Yp74L-3)</name>
    <name type="common">Yeast</name>
    <name type="synonym">Kazachstania naganishii</name>
    <dbReference type="NCBI Taxonomy" id="1071383"/>
    <lineage>
        <taxon>Eukaryota</taxon>
        <taxon>Fungi</taxon>
        <taxon>Dikarya</taxon>
        <taxon>Ascomycota</taxon>
        <taxon>Saccharomycotina</taxon>
        <taxon>Saccharomycetes</taxon>
        <taxon>Saccharomycetales</taxon>
        <taxon>Saccharomycetaceae</taxon>
        <taxon>Huiozyma</taxon>
    </lineage>
</organism>
<dbReference type="InterPro" id="IPR004728">
    <property type="entry name" value="Sec62"/>
</dbReference>
<comment type="similarity">
    <text evidence="2">Belongs to the SEC62 family.</text>
</comment>
<proteinExistence type="inferred from homology"/>
<keyword evidence="7" id="KW-0653">Protein transport</keyword>
<evidence type="ECO:0000256" key="2">
    <source>
        <dbReference type="ARBA" id="ARBA00010604"/>
    </source>
</evidence>
<dbReference type="HOGENOM" id="CLU_040936_1_0_1"/>
<evidence type="ECO:0000256" key="8">
    <source>
        <dbReference type="ARBA" id="ARBA00022989"/>
    </source>
</evidence>
<dbReference type="GO" id="GO:0071256">
    <property type="term" value="C:translocon complex"/>
    <property type="evidence" value="ECO:0007669"/>
    <property type="project" value="EnsemblFungi"/>
</dbReference>
<dbReference type="OMA" id="WGWQETK"/>
<keyword evidence="9" id="KW-0811">Translocation</keyword>
<evidence type="ECO:0000256" key="10">
    <source>
        <dbReference type="ARBA" id="ARBA00023136"/>
    </source>
</evidence>
<dbReference type="AlphaFoldDB" id="J7RE86"/>
<evidence type="ECO:0000256" key="6">
    <source>
        <dbReference type="ARBA" id="ARBA00022824"/>
    </source>
</evidence>
<dbReference type="STRING" id="1071383.J7RE86"/>
<dbReference type="KEGG" id="kng:KNAG_0A01790"/>
<evidence type="ECO:0000256" key="4">
    <source>
        <dbReference type="ARBA" id="ARBA00022448"/>
    </source>
</evidence>
<keyword evidence="14" id="KW-1185">Reference proteome</keyword>
<keyword evidence="5 12" id="KW-0812">Transmembrane</keyword>
<keyword evidence="4" id="KW-0813">Transport</keyword>
<dbReference type="InterPro" id="IPR011553">
    <property type="entry name" value="Sec62_asco"/>
</dbReference>
<reference evidence="13 14" key="1">
    <citation type="journal article" date="2011" name="Proc. Natl. Acad. Sci. U.S.A.">
        <title>Evolutionary erosion of yeast sex chromosomes by mating-type switching accidents.</title>
        <authorList>
            <person name="Gordon J.L."/>
            <person name="Armisen D."/>
            <person name="Proux-Wera E."/>
            <person name="Oheigeartaigh S.S."/>
            <person name="Byrne K.P."/>
            <person name="Wolfe K.H."/>
        </authorList>
    </citation>
    <scope>NUCLEOTIDE SEQUENCE [LARGE SCALE GENOMIC DNA]</scope>
    <source>
        <strain evidence="14">ATCC MYA-139 / BCRC 22969 / CBS 8797 / CCRC 22969 / KCTC 17520 / NBRC 10181 / NCYC 3082</strain>
    </source>
</reference>
<evidence type="ECO:0000256" key="9">
    <source>
        <dbReference type="ARBA" id="ARBA00023010"/>
    </source>
</evidence>
<dbReference type="GO" id="GO:0008320">
    <property type="term" value="F:protein transmembrane transporter activity"/>
    <property type="evidence" value="ECO:0007669"/>
    <property type="project" value="EnsemblFungi"/>
</dbReference>
<gene>
    <name evidence="13" type="primary">KNAG0A01790</name>
    <name evidence="13" type="ordered locus">KNAG_0A01790</name>
</gene>
<dbReference type="EMBL" id="HE978314">
    <property type="protein sequence ID" value="CCK67868.1"/>
    <property type="molecule type" value="Genomic_DNA"/>
</dbReference>
<dbReference type="PANTHER" id="PTHR12443:SF9">
    <property type="entry name" value="TRANSLOCATION PROTEIN SEC62"/>
    <property type="match status" value="1"/>
</dbReference>
<dbReference type="RefSeq" id="XP_022462114.1">
    <property type="nucleotide sequence ID" value="XM_022611293.1"/>
</dbReference>
<dbReference type="NCBIfam" id="TIGR00869">
    <property type="entry name" value="sec62"/>
    <property type="match status" value="1"/>
</dbReference>
<protein>
    <recommendedName>
        <fullName evidence="3">Translocation protein SEC62</fullName>
    </recommendedName>
</protein>
<feature type="transmembrane region" description="Helical" evidence="12">
    <location>
        <begin position="140"/>
        <end position="159"/>
    </location>
</feature>
<dbReference type="OrthoDB" id="200187at2759"/>
<comment type="subcellular location">
    <subcellularLocation>
        <location evidence="1">Endoplasmic reticulum membrane</location>
        <topology evidence="1">Multi-pass membrane protein</topology>
    </subcellularLocation>
</comment>
<dbReference type="Pfam" id="PF03839">
    <property type="entry name" value="Sec62"/>
    <property type="match status" value="1"/>
</dbReference>
<dbReference type="GO" id="GO:0031204">
    <property type="term" value="P:post-translational protein targeting to membrane, translocation"/>
    <property type="evidence" value="ECO:0007669"/>
    <property type="project" value="EnsemblFungi"/>
</dbReference>
<evidence type="ECO:0000256" key="7">
    <source>
        <dbReference type="ARBA" id="ARBA00022927"/>
    </source>
</evidence>
<dbReference type="GO" id="GO:0031207">
    <property type="term" value="C:Sec62/Sec63 complex"/>
    <property type="evidence" value="ECO:0007669"/>
    <property type="project" value="EnsemblFungi"/>
</dbReference>
<evidence type="ECO:0000256" key="5">
    <source>
        <dbReference type="ARBA" id="ARBA00022692"/>
    </source>
</evidence>
<evidence type="ECO:0000256" key="3">
    <source>
        <dbReference type="ARBA" id="ARBA00021257"/>
    </source>
</evidence>
<evidence type="ECO:0000256" key="11">
    <source>
        <dbReference type="SAM" id="MobiDB-lite"/>
    </source>
</evidence>
<dbReference type="PANTHER" id="PTHR12443">
    <property type="entry name" value="TRANSLOCATION PROTEIN SEC62"/>
    <property type="match status" value="1"/>
</dbReference>
<keyword evidence="10 12" id="KW-0472">Membrane</keyword>
<evidence type="ECO:0000256" key="1">
    <source>
        <dbReference type="ARBA" id="ARBA00004477"/>
    </source>
</evidence>
<feature type="transmembrane region" description="Helical" evidence="12">
    <location>
        <begin position="171"/>
        <end position="194"/>
    </location>
</feature>
<dbReference type="GeneID" id="34523503"/>
<keyword evidence="8 12" id="KW-1133">Transmembrane helix</keyword>